<evidence type="ECO:0000313" key="2">
    <source>
        <dbReference type="EnsemblPlants" id="Pp3c2_4840V3.1"/>
    </source>
</evidence>
<dbReference type="EMBL" id="ABEU02000002">
    <property type="protein sequence ID" value="PNR59438.1"/>
    <property type="molecule type" value="Genomic_DNA"/>
</dbReference>
<dbReference type="PaxDb" id="3218-PP1S7_271V6.1"/>
<evidence type="ECO:0000313" key="3">
    <source>
        <dbReference type="Proteomes" id="UP000006727"/>
    </source>
</evidence>
<gene>
    <name evidence="1" type="ORF">PHYPA_002229</name>
</gene>
<keyword evidence="3" id="KW-1185">Reference proteome</keyword>
<evidence type="ECO:0000313" key="1">
    <source>
        <dbReference type="EMBL" id="PNR59438.1"/>
    </source>
</evidence>
<protein>
    <submittedName>
        <fullName evidence="1 2">Uncharacterized protein</fullName>
    </submittedName>
</protein>
<dbReference type="Gramene" id="Pp3c2_4840V3.1">
    <property type="protein sequence ID" value="Pp3c2_4840V3.1"/>
    <property type="gene ID" value="Pp3c2_4840"/>
</dbReference>
<reference evidence="1 3" key="1">
    <citation type="journal article" date="2008" name="Science">
        <title>The Physcomitrella genome reveals evolutionary insights into the conquest of land by plants.</title>
        <authorList>
            <person name="Rensing S."/>
            <person name="Lang D."/>
            <person name="Zimmer A."/>
            <person name="Terry A."/>
            <person name="Salamov A."/>
            <person name="Shapiro H."/>
            <person name="Nishiyama T."/>
            <person name="Perroud P.-F."/>
            <person name="Lindquist E."/>
            <person name="Kamisugi Y."/>
            <person name="Tanahashi T."/>
            <person name="Sakakibara K."/>
            <person name="Fujita T."/>
            <person name="Oishi K."/>
            <person name="Shin-I T."/>
            <person name="Kuroki Y."/>
            <person name="Toyoda A."/>
            <person name="Suzuki Y."/>
            <person name="Hashimoto A."/>
            <person name="Yamaguchi K."/>
            <person name="Sugano A."/>
            <person name="Kohara Y."/>
            <person name="Fujiyama A."/>
            <person name="Anterola A."/>
            <person name="Aoki S."/>
            <person name="Ashton N."/>
            <person name="Barbazuk W.B."/>
            <person name="Barker E."/>
            <person name="Bennetzen J."/>
            <person name="Bezanilla M."/>
            <person name="Blankenship R."/>
            <person name="Cho S.H."/>
            <person name="Dutcher S."/>
            <person name="Estelle M."/>
            <person name="Fawcett J.A."/>
            <person name="Gundlach H."/>
            <person name="Hanada K."/>
            <person name="Heyl A."/>
            <person name="Hicks K.A."/>
            <person name="Hugh J."/>
            <person name="Lohr M."/>
            <person name="Mayer K."/>
            <person name="Melkozernov A."/>
            <person name="Murata T."/>
            <person name="Nelson D."/>
            <person name="Pils B."/>
            <person name="Prigge M."/>
            <person name="Reiss B."/>
            <person name="Renner T."/>
            <person name="Rombauts S."/>
            <person name="Rushton P."/>
            <person name="Sanderfoot A."/>
            <person name="Schween G."/>
            <person name="Shiu S.-H."/>
            <person name="Stueber K."/>
            <person name="Theodoulou F.L."/>
            <person name="Tu H."/>
            <person name="Van de Peer Y."/>
            <person name="Verrier P.J."/>
            <person name="Waters E."/>
            <person name="Wood A."/>
            <person name="Yang L."/>
            <person name="Cove D."/>
            <person name="Cuming A."/>
            <person name="Hasebe M."/>
            <person name="Lucas S."/>
            <person name="Mishler D.B."/>
            <person name="Reski R."/>
            <person name="Grigoriev I."/>
            <person name="Quatrano R.S."/>
            <person name="Boore J.L."/>
        </authorList>
    </citation>
    <scope>NUCLEOTIDE SEQUENCE [LARGE SCALE GENOMIC DNA]</scope>
    <source>
        <strain evidence="2 3">cv. Gransden 2004</strain>
    </source>
</reference>
<dbReference type="AlphaFoldDB" id="A0A2K1L082"/>
<reference evidence="2" key="3">
    <citation type="submission" date="2020-12" db="UniProtKB">
        <authorList>
            <consortium name="EnsemblPlants"/>
        </authorList>
    </citation>
    <scope>IDENTIFICATION</scope>
</reference>
<dbReference type="Gramene" id="Pp3c2_4840V3.3">
    <property type="protein sequence ID" value="Pp3c2_4840V3.3"/>
    <property type="gene ID" value="Pp3c2_4840"/>
</dbReference>
<organism evidence="1">
    <name type="scientific">Physcomitrium patens</name>
    <name type="common">Spreading-leaved earth moss</name>
    <name type="synonym">Physcomitrella patens</name>
    <dbReference type="NCBI Taxonomy" id="3218"/>
    <lineage>
        <taxon>Eukaryota</taxon>
        <taxon>Viridiplantae</taxon>
        <taxon>Streptophyta</taxon>
        <taxon>Embryophyta</taxon>
        <taxon>Bryophyta</taxon>
        <taxon>Bryophytina</taxon>
        <taxon>Bryopsida</taxon>
        <taxon>Funariidae</taxon>
        <taxon>Funariales</taxon>
        <taxon>Funariaceae</taxon>
        <taxon>Physcomitrium</taxon>
    </lineage>
</organism>
<accession>A0A2K1L082</accession>
<proteinExistence type="predicted"/>
<dbReference type="EnsemblPlants" id="Pp3c2_4840V3.3">
    <property type="protein sequence ID" value="Pp3c2_4840V3.3"/>
    <property type="gene ID" value="Pp3c2_4840"/>
</dbReference>
<reference evidence="1 3" key="2">
    <citation type="journal article" date="2018" name="Plant J.">
        <title>The Physcomitrella patens chromosome-scale assembly reveals moss genome structure and evolution.</title>
        <authorList>
            <person name="Lang D."/>
            <person name="Ullrich K.K."/>
            <person name="Murat F."/>
            <person name="Fuchs J."/>
            <person name="Jenkins J."/>
            <person name="Haas F.B."/>
            <person name="Piednoel M."/>
            <person name="Gundlach H."/>
            <person name="Van Bel M."/>
            <person name="Meyberg R."/>
            <person name="Vives C."/>
            <person name="Morata J."/>
            <person name="Symeonidi A."/>
            <person name="Hiss M."/>
            <person name="Muchero W."/>
            <person name="Kamisugi Y."/>
            <person name="Saleh O."/>
            <person name="Blanc G."/>
            <person name="Decker E.L."/>
            <person name="van Gessel N."/>
            <person name="Grimwood J."/>
            <person name="Hayes R.D."/>
            <person name="Graham S.W."/>
            <person name="Gunter L.E."/>
            <person name="McDaniel S.F."/>
            <person name="Hoernstein S.N.W."/>
            <person name="Larsson A."/>
            <person name="Li F.W."/>
            <person name="Perroud P.F."/>
            <person name="Phillips J."/>
            <person name="Ranjan P."/>
            <person name="Rokshar D.S."/>
            <person name="Rothfels C.J."/>
            <person name="Schneider L."/>
            <person name="Shu S."/>
            <person name="Stevenson D.W."/>
            <person name="Thummler F."/>
            <person name="Tillich M."/>
            <person name="Villarreal Aguilar J.C."/>
            <person name="Widiez T."/>
            <person name="Wong G.K."/>
            <person name="Wymore A."/>
            <person name="Zhang Y."/>
            <person name="Zimmer A.D."/>
            <person name="Quatrano R.S."/>
            <person name="Mayer K.F.X."/>
            <person name="Goodstein D."/>
            <person name="Casacuberta J.M."/>
            <person name="Vandepoele K."/>
            <person name="Reski R."/>
            <person name="Cuming A.C."/>
            <person name="Tuskan G.A."/>
            <person name="Maumus F."/>
            <person name="Salse J."/>
            <person name="Schmutz J."/>
            <person name="Rensing S.A."/>
        </authorList>
    </citation>
    <scope>NUCLEOTIDE SEQUENCE [LARGE SCALE GENOMIC DNA]</scope>
    <source>
        <strain evidence="2 3">cv. Gransden 2004</strain>
    </source>
</reference>
<sequence>MWQYYLTGLMMKLIHSMKAAGEFDVLFKAAYTKARAFEIPEIHVPGALNFTLGEVHNLVVAWNLRSPNIIRRICCCRTQLPRLPSVIILSGEAILLLLEIQ</sequence>
<dbReference type="EnsemblPlants" id="Pp3c2_4840V3.1">
    <property type="protein sequence ID" value="Pp3c2_4840V3.1"/>
    <property type="gene ID" value="Pp3c2_4840"/>
</dbReference>
<dbReference type="InParanoid" id="A0A2K1L082"/>
<dbReference type="Proteomes" id="UP000006727">
    <property type="component" value="Chromosome 2"/>
</dbReference>
<name>A0A2K1L082_PHYPA</name>